<evidence type="ECO:0000313" key="9">
    <source>
        <dbReference type="Proteomes" id="UP000004367"/>
    </source>
</evidence>
<evidence type="ECO:0000256" key="1">
    <source>
        <dbReference type="ARBA" id="ARBA00001927"/>
    </source>
</evidence>
<keyword evidence="9" id="KW-1185">Reference proteome</keyword>
<dbReference type="NCBIfam" id="NF005746">
    <property type="entry name" value="PRK07570.1"/>
    <property type="match status" value="1"/>
</dbReference>
<comment type="caution">
    <text evidence="8">The sequence shown here is derived from an EMBL/GenBank/DDBJ whole genome shotgun (WGS) entry which is preliminary data.</text>
</comment>
<evidence type="ECO:0000313" key="8">
    <source>
        <dbReference type="EMBL" id="GAB47580.1"/>
    </source>
</evidence>
<dbReference type="InterPro" id="IPR009051">
    <property type="entry name" value="Helical_ferredxn"/>
</dbReference>
<dbReference type="InterPro" id="IPR017900">
    <property type="entry name" value="4Fe4S_Fe_S_CS"/>
</dbReference>
<evidence type="ECO:0000256" key="2">
    <source>
        <dbReference type="ARBA" id="ARBA00009433"/>
    </source>
</evidence>
<organism evidence="8 9">
    <name type="scientific">Mobilicoccus pelagius NBRC 104925</name>
    <dbReference type="NCBI Taxonomy" id="1089455"/>
    <lineage>
        <taxon>Bacteria</taxon>
        <taxon>Bacillati</taxon>
        <taxon>Actinomycetota</taxon>
        <taxon>Actinomycetes</taxon>
        <taxon>Micrococcales</taxon>
        <taxon>Dermatophilaceae</taxon>
        <taxon>Mobilicoccus</taxon>
    </lineage>
</organism>
<keyword evidence="3" id="KW-0479">Metal-binding</keyword>
<gene>
    <name evidence="8" type="primary">sdhB</name>
    <name evidence="8" type="ORF">MOPEL_021_00160</name>
</gene>
<dbReference type="GO" id="GO:0051537">
    <property type="term" value="F:2 iron, 2 sulfur cluster binding"/>
    <property type="evidence" value="ECO:0007669"/>
    <property type="project" value="InterPro"/>
</dbReference>
<accession>H5UPC2</accession>
<evidence type="ECO:0000256" key="5">
    <source>
        <dbReference type="ARBA" id="ARBA00023014"/>
    </source>
</evidence>
<keyword evidence="5" id="KW-0411">Iron-sulfur</keyword>
<dbReference type="PANTHER" id="PTHR11921">
    <property type="entry name" value="SUCCINATE DEHYDROGENASE IRON-SULFUR PROTEIN"/>
    <property type="match status" value="1"/>
</dbReference>
<dbReference type="GO" id="GO:0009060">
    <property type="term" value="P:aerobic respiration"/>
    <property type="evidence" value="ECO:0007669"/>
    <property type="project" value="TreeGrafter"/>
</dbReference>
<sequence>MKLTLRIHRQERPGDAPRVEEHTLEDLAPSMSLLDMLDLLNTRLIESGGSPVSFESDCREGICGACGVTVDGRPHGPTANTPTCHQRLSSFADGDTITLEPLRSAAFPVVRDLVVDRAALDRILTAGGHVSVDAGTAPDADSLPVPSQTAEDALDMAACIGCGACVAACPNGAAHLYAGAKLAHLSLLPQPRIERTARSRAVSRRLDEDFGPCSLYGECAEVCPAGIPLRAVAAVPRERLRSVFTRR</sequence>
<feature type="domain" description="4Fe-4S ferredoxin-type" evidence="7">
    <location>
        <begin position="150"/>
        <end position="179"/>
    </location>
</feature>
<dbReference type="AlphaFoldDB" id="H5UPC2"/>
<dbReference type="Gene3D" id="1.10.1060.10">
    <property type="entry name" value="Alpha-helical ferredoxin"/>
    <property type="match status" value="1"/>
</dbReference>
<dbReference type="InterPro" id="IPR006058">
    <property type="entry name" value="2Fe2S_fd_BS"/>
</dbReference>
<comment type="similarity">
    <text evidence="2">Belongs to the succinate dehydrogenase/fumarate reductase iron-sulfur protein family.</text>
</comment>
<dbReference type="Gene3D" id="3.10.20.30">
    <property type="match status" value="1"/>
</dbReference>
<dbReference type="STRING" id="1089455.MOPEL_021_00160"/>
<evidence type="ECO:0000256" key="6">
    <source>
        <dbReference type="ARBA" id="ARBA00034078"/>
    </source>
</evidence>
<dbReference type="Pfam" id="PF13085">
    <property type="entry name" value="Fer2_3"/>
    <property type="match status" value="1"/>
</dbReference>
<dbReference type="PANTHER" id="PTHR11921:SF41">
    <property type="entry name" value="SUCCINATE DEHYDROGENASE"/>
    <property type="match status" value="1"/>
</dbReference>
<keyword evidence="4" id="KW-0408">Iron</keyword>
<comment type="cofactor">
    <cofactor evidence="6">
        <name>[2Fe-2S] cluster</name>
        <dbReference type="ChEBI" id="CHEBI:190135"/>
    </cofactor>
</comment>
<dbReference type="RefSeq" id="WP_009481478.1">
    <property type="nucleotide sequence ID" value="NZ_BAFE01000020.1"/>
</dbReference>
<dbReference type="PROSITE" id="PS00197">
    <property type="entry name" value="2FE2S_FER_1"/>
    <property type="match status" value="1"/>
</dbReference>
<name>H5UPC2_9MICO</name>
<dbReference type="Proteomes" id="UP000004367">
    <property type="component" value="Unassembled WGS sequence"/>
</dbReference>
<dbReference type="InterPro" id="IPR025192">
    <property type="entry name" value="Succ_DH/fum_Rdtase_N"/>
</dbReference>
<evidence type="ECO:0000256" key="3">
    <source>
        <dbReference type="ARBA" id="ARBA00022723"/>
    </source>
</evidence>
<dbReference type="GO" id="GO:0009055">
    <property type="term" value="F:electron transfer activity"/>
    <property type="evidence" value="ECO:0007669"/>
    <property type="project" value="InterPro"/>
</dbReference>
<reference evidence="8 9" key="1">
    <citation type="submission" date="2012-02" db="EMBL/GenBank/DDBJ databases">
        <title>Whole genome shotgun sequence of Mobilicoccus pelagius NBRC 104925.</title>
        <authorList>
            <person name="Yoshida Y."/>
            <person name="Hosoyama A."/>
            <person name="Tsuchikane K."/>
            <person name="Katsumata H."/>
            <person name="Yamazaki S."/>
            <person name="Fujita N."/>
        </authorList>
    </citation>
    <scope>NUCLEOTIDE SEQUENCE [LARGE SCALE GENOMIC DNA]</scope>
    <source>
        <strain evidence="8 9">NBRC 104925</strain>
    </source>
</reference>
<dbReference type="InterPro" id="IPR012675">
    <property type="entry name" value="Beta-grasp_dom_sf"/>
</dbReference>
<dbReference type="SUPFAM" id="SSF46548">
    <property type="entry name" value="alpha-helical ferredoxin"/>
    <property type="match status" value="1"/>
</dbReference>
<dbReference type="PROSITE" id="PS00198">
    <property type="entry name" value="4FE4S_FER_1"/>
    <property type="match status" value="1"/>
</dbReference>
<dbReference type="Pfam" id="PF12838">
    <property type="entry name" value="Fer4_7"/>
    <property type="match status" value="1"/>
</dbReference>
<dbReference type="OrthoDB" id="9804391at2"/>
<dbReference type="EMBL" id="BAFE01000020">
    <property type="protein sequence ID" value="GAB47580.1"/>
    <property type="molecule type" value="Genomic_DNA"/>
</dbReference>
<dbReference type="SUPFAM" id="SSF54292">
    <property type="entry name" value="2Fe-2S ferredoxin-like"/>
    <property type="match status" value="1"/>
</dbReference>
<dbReference type="InterPro" id="IPR036010">
    <property type="entry name" value="2Fe-2S_ferredoxin-like_sf"/>
</dbReference>
<dbReference type="PROSITE" id="PS51379">
    <property type="entry name" value="4FE4S_FER_2"/>
    <property type="match status" value="1"/>
</dbReference>
<proteinExistence type="inferred from homology"/>
<comment type="cofactor">
    <cofactor evidence="1">
        <name>[3Fe-4S] cluster</name>
        <dbReference type="ChEBI" id="CHEBI:21137"/>
    </cofactor>
</comment>
<evidence type="ECO:0000259" key="7">
    <source>
        <dbReference type="PROSITE" id="PS51379"/>
    </source>
</evidence>
<dbReference type="InterPro" id="IPR017896">
    <property type="entry name" value="4Fe4S_Fe-S-bd"/>
</dbReference>
<dbReference type="InterPro" id="IPR050573">
    <property type="entry name" value="SDH/FRD_Iron-Sulfur"/>
</dbReference>
<dbReference type="GO" id="GO:0022904">
    <property type="term" value="P:respiratory electron transport chain"/>
    <property type="evidence" value="ECO:0007669"/>
    <property type="project" value="TreeGrafter"/>
</dbReference>
<dbReference type="GO" id="GO:0046872">
    <property type="term" value="F:metal ion binding"/>
    <property type="evidence" value="ECO:0007669"/>
    <property type="project" value="UniProtKB-KW"/>
</dbReference>
<evidence type="ECO:0000256" key="4">
    <source>
        <dbReference type="ARBA" id="ARBA00023004"/>
    </source>
</evidence>
<dbReference type="eggNOG" id="COG0479">
    <property type="taxonomic scope" value="Bacteria"/>
</dbReference>
<protein>
    <submittedName>
        <fullName evidence="8">Succinate dehydrogenase iron-sulfur subunit</fullName>
    </submittedName>
</protein>